<protein>
    <submittedName>
        <fullName evidence="3">LINE-1 reverse transcriptase like</fullName>
    </submittedName>
</protein>
<keyword evidence="4" id="KW-1185">Reference proteome</keyword>
<dbReference type="Pfam" id="PF13966">
    <property type="entry name" value="zf-RVT"/>
    <property type="match status" value="1"/>
</dbReference>
<keyword evidence="3" id="KW-0695">RNA-directed DNA polymerase</keyword>
<evidence type="ECO:0000313" key="3">
    <source>
        <dbReference type="EMBL" id="MCH79823.1"/>
    </source>
</evidence>
<proteinExistence type="predicted"/>
<name>A0A392LXZ4_9FABA</name>
<dbReference type="InterPro" id="IPR026960">
    <property type="entry name" value="RVT-Znf"/>
</dbReference>
<evidence type="ECO:0000259" key="2">
    <source>
        <dbReference type="Pfam" id="PF13966"/>
    </source>
</evidence>
<dbReference type="CDD" id="cd01650">
    <property type="entry name" value="RT_nLTR_like"/>
    <property type="match status" value="1"/>
</dbReference>
<evidence type="ECO:0000313" key="4">
    <source>
        <dbReference type="Proteomes" id="UP000265520"/>
    </source>
</evidence>
<evidence type="ECO:0000259" key="1">
    <source>
        <dbReference type="Pfam" id="PF00078"/>
    </source>
</evidence>
<dbReference type="PANTHER" id="PTHR33116">
    <property type="entry name" value="REVERSE TRANSCRIPTASE ZINC-BINDING DOMAIN-CONTAINING PROTEIN-RELATED-RELATED"/>
    <property type="match status" value="1"/>
</dbReference>
<feature type="domain" description="Reverse transcriptase zinc-binding" evidence="2">
    <location>
        <begin position="695"/>
        <end position="789"/>
    </location>
</feature>
<feature type="domain" description="Reverse transcriptase" evidence="1">
    <location>
        <begin position="282"/>
        <end position="417"/>
    </location>
</feature>
<dbReference type="InterPro" id="IPR000477">
    <property type="entry name" value="RT_dom"/>
</dbReference>
<keyword evidence="3" id="KW-0548">Nucleotidyltransferase</keyword>
<reference evidence="3 4" key="1">
    <citation type="journal article" date="2018" name="Front. Plant Sci.">
        <title>Red Clover (Trifolium pratense) and Zigzag Clover (T. medium) - A Picture of Genomic Similarities and Differences.</title>
        <authorList>
            <person name="Dluhosova J."/>
            <person name="Istvanek J."/>
            <person name="Nedelnik J."/>
            <person name="Repkova J."/>
        </authorList>
    </citation>
    <scope>NUCLEOTIDE SEQUENCE [LARGE SCALE GENOMIC DNA]</scope>
    <source>
        <strain evidence="4">cv. 10/8</strain>
        <tissue evidence="3">Leaf</tissue>
    </source>
</reference>
<keyword evidence="3" id="KW-0808">Transferase</keyword>
<gene>
    <name evidence="3" type="ORF">A2U01_0000581</name>
</gene>
<dbReference type="GO" id="GO:0003964">
    <property type="term" value="F:RNA-directed DNA polymerase activity"/>
    <property type="evidence" value="ECO:0007669"/>
    <property type="project" value="UniProtKB-KW"/>
</dbReference>
<dbReference type="PANTHER" id="PTHR33116:SF78">
    <property type="entry name" value="OS12G0587133 PROTEIN"/>
    <property type="match status" value="1"/>
</dbReference>
<dbReference type="AlphaFoldDB" id="A0A392LXZ4"/>
<sequence>MGFVLKEKLRGVKDRLKEWNKVEYGNIEERVKKIVEDILALDMRGENLGLTAQEVDLRKQLFDEFWKLKKSQEANIVQRSRSKWLSHGDVNSSFFHRCMSARKNRNTISALKIGDIWVETPTQIRREVENFFSNHFMSMDSIRPNLDGIPFPSLSVDENRSLTVPFSMDEIHLVVKESDGNKSPGPDGFNFAFIKHCWDILKGEIRIMFDQFHGIGRLPKGLLAYFVTLIPKLVKVMNSLIASNQSAFIKGRNLVDGVLVVNEVVDLARRSRVCVWGSLSVLVNGCPTGEINIQRGLKQGDPLAPFLFLLVAEGFGGAMRRAVDINLFKGFRVGSGGPIISHLQYADDTLCIGEASVDNLWTLKAILRGFELASGLKVNFLKSCLMGINAGEEVMETACTFLNCIKGSFPFKYLGLMVGANPRRVATWVPVLTSLRKRLNSWGNKNISFGGRLVLINSVLNSLPIFYLSYMKMPAQVIKKVIRIQREFLWGGVNGGKKISWIKWRVVCQHKNNGGLGVRDVKAVNLSLLMKWRWRLLNSLDRGLWKEVLVAKYGGFIVNNVGLANWPPSRYASLWWKDIWDLETCVESKNWIVDNISRSLGNGRGTRFWCDKWIGESLLSVKFPGLFLLSLQKEATVNELLEVEDDSRVWKFAWRRRLYTWEEEDVGRLQTYLANVTMSLEEDKWRWDLDPDGGFSVSSAYEDISKELVLGPTLSHFEAAMFKHLWKSPAPSKVIAFSWRLFYDRVPTKDNLCLRGILPTSGGGCIWCGIESEMSSHLFLHCKVALEVWYEIFKWLGVVIVVPPNIMCLFACLSEAEKSNKVKKGFRLVWHTSIWLIWKARNDFIFNNVGTNSSELVEAIKVLSWKWSADRLKIPPCLYYEWTWDPSNCFVR</sequence>
<organism evidence="3 4">
    <name type="scientific">Trifolium medium</name>
    <dbReference type="NCBI Taxonomy" id="97028"/>
    <lineage>
        <taxon>Eukaryota</taxon>
        <taxon>Viridiplantae</taxon>
        <taxon>Streptophyta</taxon>
        <taxon>Embryophyta</taxon>
        <taxon>Tracheophyta</taxon>
        <taxon>Spermatophyta</taxon>
        <taxon>Magnoliopsida</taxon>
        <taxon>eudicotyledons</taxon>
        <taxon>Gunneridae</taxon>
        <taxon>Pentapetalae</taxon>
        <taxon>rosids</taxon>
        <taxon>fabids</taxon>
        <taxon>Fabales</taxon>
        <taxon>Fabaceae</taxon>
        <taxon>Papilionoideae</taxon>
        <taxon>50 kb inversion clade</taxon>
        <taxon>NPAAA clade</taxon>
        <taxon>Hologalegina</taxon>
        <taxon>IRL clade</taxon>
        <taxon>Trifolieae</taxon>
        <taxon>Trifolium</taxon>
    </lineage>
</organism>
<accession>A0A392LXZ4</accession>
<comment type="caution">
    <text evidence="3">The sequence shown here is derived from an EMBL/GenBank/DDBJ whole genome shotgun (WGS) entry which is preliminary data.</text>
</comment>
<dbReference type="Pfam" id="PF00078">
    <property type="entry name" value="RVT_1"/>
    <property type="match status" value="1"/>
</dbReference>
<dbReference type="EMBL" id="LXQA010000395">
    <property type="protein sequence ID" value="MCH79823.1"/>
    <property type="molecule type" value="Genomic_DNA"/>
</dbReference>
<dbReference type="Proteomes" id="UP000265520">
    <property type="component" value="Unassembled WGS sequence"/>
</dbReference>